<dbReference type="OrthoDB" id="6212140at2"/>
<protein>
    <submittedName>
        <fullName evidence="1">Uncharacterized protein</fullName>
    </submittedName>
</protein>
<sequence length="269" mass="30311">MFDALCICQERRHLYSIICFQALAEEQIERFRQHLYCPECHGRAYYRKASRDGRSACFGSRYHTEGCSLAQSSPGQELEQRDAAEVAQMLTEEVIPFSFNPGKQGERSRATTVGAAREGLRPARAGTPRPLTLAKALHSLMRGSDLADSDTLIELDQGYRFKASNLFVNFADARAAESAKEARPKMFWGTLSHADGDLDWLNPAECTDVGIPIRRHRRTILTRYGIEDREALAGAGIMLFGKCYWNQARTRKIIEPWNAERIHLSLADA</sequence>
<keyword evidence="2" id="KW-1185">Reference proteome</keyword>
<proteinExistence type="predicted"/>
<dbReference type="EMBL" id="SWCI01000002">
    <property type="protein sequence ID" value="TKB50442.1"/>
    <property type="molecule type" value="Genomic_DNA"/>
</dbReference>
<evidence type="ECO:0000313" key="1">
    <source>
        <dbReference type="EMBL" id="TKB50442.1"/>
    </source>
</evidence>
<dbReference type="AlphaFoldDB" id="A0A4U1BGI5"/>
<gene>
    <name evidence="1" type="ORF">FCL40_04615</name>
</gene>
<dbReference type="RefSeq" id="WP_136851821.1">
    <property type="nucleotide sequence ID" value="NZ_SWCI01000002.1"/>
</dbReference>
<comment type="caution">
    <text evidence="1">The sequence shown here is derived from an EMBL/GenBank/DDBJ whole genome shotgun (WGS) entry which is preliminary data.</text>
</comment>
<evidence type="ECO:0000313" key="2">
    <source>
        <dbReference type="Proteomes" id="UP000305674"/>
    </source>
</evidence>
<accession>A0A4U1BGI5</accession>
<reference evidence="1 2" key="1">
    <citation type="submission" date="2019-04" db="EMBL/GenBank/DDBJ databases">
        <authorList>
            <person name="Hwang J.C."/>
        </authorList>
    </citation>
    <scope>NUCLEOTIDE SEQUENCE [LARGE SCALE GENOMIC DNA]</scope>
    <source>
        <strain evidence="1 2">IMCC35001</strain>
    </source>
</reference>
<name>A0A4U1BGI5_9GAMM</name>
<organism evidence="1 2">
    <name type="scientific">Ferrimonas sediminicola</name>
    <dbReference type="NCBI Taxonomy" id="2569538"/>
    <lineage>
        <taxon>Bacteria</taxon>
        <taxon>Pseudomonadati</taxon>
        <taxon>Pseudomonadota</taxon>
        <taxon>Gammaproteobacteria</taxon>
        <taxon>Alteromonadales</taxon>
        <taxon>Ferrimonadaceae</taxon>
        <taxon>Ferrimonas</taxon>
    </lineage>
</organism>
<dbReference type="Proteomes" id="UP000305674">
    <property type="component" value="Unassembled WGS sequence"/>
</dbReference>